<dbReference type="InterPro" id="IPR011146">
    <property type="entry name" value="HIT-like"/>
</dbReference>
<evidence type="ECO:0000256" key="2">
    <source>
        <dbReference type="PROSITE-ProRule" id="PRU00464"/>
    </source>
</evidence>
<organism evidence="4 5">
    <name type="scientific">Sutcliffiella horikoshii</name>
    <dbReference type="NCBI Taxonomy" id="79883"/>
    <lineage>
        <taxon>Bacteria</taxon>
        <taxon>Bacillati</taxon>
        <taxon>Bacillota</taxon>
        <taxon>Bacilli</taxon>
        <taxon>Bacillales</taxon>
        <taxon>Bacillaceae</taxon>
        <taxon>Sutcliffiella</taxon>
    </lineage>
</organism>
<accession>A0A5D4SXH9</accession>
<feature type="active site" description="Tele-AMP-histidine intermediate" evidence="1">
    <location>
        <position position="101"/>
    </location>
</feature>
<dbReference type="AlphaFoldDB" id="A0A5D4SXH9"/>
<dbReference type="PRINTS" id="PR00332">
    <property type="entry name" value="HISTRIAD"/>
</dbReference>
<dbReference type="PROSITE" id="PS51084">
    <property type="entry name" value="HIT_2"/>
    <property type="match status" value="1"/>
</dbReference>
<dbReference type="InterPro" id="IPR036265">
    <property type="entry name" value="HIT-like_sf"/>
</dbReference>
<sequence length="149" mass="17316">MPHENCLGCRLANKNEAIYMVYEDDYVTCFLDHDPFNEGHTLILPKQHFLDVDELDEETANAIMRASILISKALKRLYDPDGITINQNGGVFNELTHYHMHVVPRYKGQWFGEFYREEAVGEVDVRELERVRGRMVKVIAEVMVSNELK</sequence>
<feature type="short sequence motif" description="Histidine triad motif" evidence="2">
    <location>
        <begin position="97"/>
        <end position="101"/>
    </location>
</feature>
<dbReference type="Proteomes" id="UP000322524">
    <property type="component" value="Unassembled WGS sequence"/>
</dbReference>
<dbReference type="EMBL" id="VTEV01000005">
    <property type="protein sequence ID" value="TYS67669.1"/>
    <property type="molecule type" value="Genomic_DNA"/>
</dbReference>
<evidence type="ECO:0000259" key="3">
    <source>
        <dbReference type="PROSITE" id="PS51084"/>
    </source>
</evidence>
<dbReference type="InterPro" id="IPR001310">
    <property type="entry name" value="Histidine_triad_HIT"/>
</dbReference>
<dbReference type="STRING" id="79883.GCA_001636495_04308"/>
<feature type="domain" description="HIT" evidence="3">
    <location>
        <begin position="7"/>
        <end position="112"/>
    </location>
</feature>
<evidence type="ECO:0000256" key="1">
    <source>
        <dbReference type="PIRSR" id="PIRSR601310-1"/>
    </source>
</evidence>
<dbReference type="PANTHER" id="PTHR46648">
    <property type="entry name" value="HIT FAMILY PROTEIN 1"/>
    <property type="match status" value="1"/>
</dbReference>
<reference evidence="4 5" key="1">
    <citation type="submission" date="2019-08" db="EMBL/GenBank/DDBJ databases">
        <title>Bacillus genomes from the desert of Cuatro Cienegas, Coahuila.</title>
        <authorList>
            <person name="Olmedo-Alvarez G."/>
        </authorList>
    </citation>
    <scope>NUCLEOTIDE SEQUENCE [LARGE SCALE GENOMIC DNA]</scope>
    <source>
        <strain evidence="4 5">CH28_1T</strain>
    </source>
</reference>
<dbReference type="GO" id="GO:0009117">
    <property type="term" value="P:nucleotide metabolic process"/>
    <property type="evidence" value="ECO:0007669"/>
    <property type="project" value="TreeGrafter"/>
</dbReference>
<gene>
    <name evidence="4" type="ORF">FZC76_13950</name>
</gene>
<comment type="caution">
    <text evidence="4">The sequence shown here is derived from an EMBL/GenBank/DDBJ whole genome shotgun (WGS) entry which is preliminary data.</text>
</comment>
<dbReference type="Gene3D" id="3.30.428.10">
    <property type="entry name" value="HIT-like"/>
    <property type="match status" value="1"/>
</dbReference>
<dbReference type="PANTHER" id="PTHR46648:SF1">
    <property type="entry name" value="ADENOSINE 5'-MONOPHOSPHORAMIDASE HNT1"/>
    <property type="match status" value="1"/>
</dbReference>
<evidence type="ECO:0000313" key="4">
    <source>
        <dbReference type="EMBL" id="TYS67669.1"/>
    </source>
</evidence>
<name>A0A5D4SXH9_9BACI</name>
<evidence type="ECO:0000313" key="5">
    <source>
        <dbReference type="Proteomes" id="UP000322524"/>
    </source>
</evidence>
<dbReference type="GO" id="GO:0003824">
    <property type="term" value="F:catalytic activity"/>
    <property type="evidence" value="ECO:0007669"/>
    <property type="project" value="InterPro"/>
</dbReference>
<proteinExistence type="predicted"/>
<dbReference type="SUPFAM" id="SSF54197">
    <property type="entry name" value="HIT-like"/>
    <property type="match status" value="1"/>
</dbReference>
<dbReference type="Pfam" id="PF01230">
    <property type="entry name" value="HIT"/>
    <property type="match status" value="1"/>
</dbReference>
<dbReference type="OrthoDB" id="9784774at2"/>
<protein>
    <submittedName>
        <fullName evidence="4">HIT family protein</fullName>
    </submittedName>
</protein>